<dbReference type="PROSITE" id="PS50878">
    <property type="entry name" value="RT_POL"/>
    <property type="match status" value="1"/>
</dbReference>
<name>A0A4Y2LVN4_ARAVE</name>
<dbReference type="InterPro" id="IPR043502">
    <property type="entry name" value="DNA/RNA_pol_sf"/>
</dbReference>
<dbReference type="Pfam" id="PF00078">
    <property type="entry name" value="RVT_1"/>
    <property type="match status" value="1"/>
</dbReference>
<dbReference type="PANTHER" id="PTHR33064:SF37">
    <property type="entry name" value="RIBONUCLEASE H"/>
    <property type="match status" value="1"/>
</dbReference>
<accession>A0A4Y2LVN4</accession>
<organism evidence="2 3">
    <name type="scientific">Araneus ventricosus</name>
    <name type="common">Orbweaver spider</name>
    <name type="synonym">Epeira ventricosa</name>
    <dbReference type="NCBI Taxonomy" id="182803"/>
    <lineage>
        <taxon>Eukaryota</taxon>
        <taxon>Metazoa</taxon>
        <taxon>Ecdysozoa</taxon>
        <taxon>Arthropoda</taxon>
        <taxon>Chelicerata</taxon>
        <taxon>Arachnida</taxon>
        <taxon>Araneae</taxon>
        <taxon>Araneomorphae</taxon>
        <taxon>Entelegynae</taxon>
        <taxon>Araneoidea</taxon>
        <taxon>Araneidae</taxon>
        <taxon>Araneus</taxon>
    </lineage>
</organism>
<sequence length="351" mass="40433">MSLHIQENTNNKVNTSEEMFPPLIVKQLSPPILSLLSEYSHVFSRNKYDVGKIRIEPTRINLTSDLPVSQRVYRIYYIFTSATEEVEINKQIKNLLAAGLVKESNSCYSSTVTLAYKRDEMKKTRLCIDYRKLNAICKTDAEPLPLIDTLLDKLTNAKIFSTLDLASGYWHIPLHEKDKEKLAFVTSEGLYEFQVLPFGFRNAPAIFNCTIRRILNKHKCSTFACHYFDDIVIFANSLDEHYAHLEQIFKICEEENIKLKFSKCVFAKNKIIFLSYEIKEGCITPDNHNIESIKKLQPPKNVKQLQGFLGSVNVYNKFMDSYANIREPLNQLLKKDNNGIGLQNAKKLLNC</sequence>
<evidence type="ECO:0000313" key="2">
    <source>
        <dbReference type="EMBL" id="GBN17566.1"/>
    </source>
</evidence>
<comment type="caution">
    <text evidence="2">The sequence shown here is derived from an EMBL/GenBank/DDBJ whole genome shotgun (WGS) entry which is preliminary data.</text>
</comment>
<keyword evidence="3" id="KW-1185">Reference proteome</keyword>
<dbReference type="AlphaFoldDB" id="A0A4Y2LVN4"/>
<dbReference type="Gene3D" id="3.30.70.270">
    <property type="match status" value="2"/>
</dbReference>
<dbReference type="SUPFAM" id="SSF56672">
    <property type="entry name" value="DNA/RNA polymerases"/>
    <property type="match status" value="1"/>
</dbReference>
<proteinExistence type="predicted"/>
<protein>
    <submittedName>
        <fullName evidence="2">Transposon Ty3-I Gag-Pol polyprotein</fullName>
    </submittedName>
</protein>
<dbReference type="EMBL" id="BGPR01120064">
    <property type="protein sequence ID" value="GBN17566.1"/>
    <property type="molecule type" value="Genomic_DNA"/>
</dbReference>
<dbReference type="OrthoDB" id="6754087at2759"/>
<dbReference type="CDD" id="cd01647">
    <property type="entry name" value="RT_LTR"/>
    <property type="match status" value="1"/>
</dbReference>
<gene>
    <name evidence="2" type="primary">TY3B-I_837</name>
    <name evidence="2" type="ORF">AVEN_213571_1</name>
</gene>
<dbReference type="GO" id="GO:0071897">
    <property type="term" value="P:DNA biosynthetic process"/>
    <property type="evidence" value="ECO:0007669"/>
    <property type="project" value="UniProtKB-ARBA"/>
</dbReference>
<dbReference type="Proteomes" id="UP000499080">
    <property type="component" value="Unassembled WGS sequence"/>
</dbReference>
<reference evidence="2 3" key="1">
    <citation type="journal article" date="2019" name="Sci. Rep.">
        <title>Orb-weaving spider Araneus ventricosus genome elucidates the spidroin gene catalogue.</title>
        <authorList>
            <person name="Kono N."/>
            <person name="Nakamura H."/>
            <person name="Ohtoshi R."/>
            <person name="Moran D.A.P."/>
            <person name="Shinohara A."/>
            <person name="Yoshida Y."/>
            <person name="Fujiwara M."/>
            <person name="Mori M."/>
            <person name="Tomita M."/>
            <person name="Arakawa K."/>
        </authorList>
    </citation>
    <scope>NUCLEOTIDE SEQUENCE [LARGE SCALE GENOMIC DNA]</scope>
</reference>
<evidence type="ECO:0000259" key="1">
    <source>
        <dbReference type="PROSITE" id="PS50878"/>
    </source>
</evidence>
<evidence type="ECO:0000313" key="3">
    <source>
        <dbReference type="Proteomes" id="UP000499080"/>
    </source>
</evidence>
<feature type="domain" description="Reverse transcriptase" evidence="1">
    <location>
        <begin position="96"/>
        <end position="278"/>
    </location>
</feature>
<dbReference type="PANTHER" id="PTHR33064">
    <property type="entry name" value="POL PROTEIN"/>
    <property type="match status" value="1"/>
</dbReference>
<dbReference type="InterPro" id="IPR000477">
    <property type="entry name" value="RT_dom"/>
</dbReference>
<dbReference type="Gene3D" id="3.10.10.10">
    <property type="entry name" value="HIV Type 1 Reverse Transcriptase, subunit A, domain 1"/>
    <property type="match status" value="1"/>
</dbReference>
<dbReference type="InterPro" id="IPR051320">
    <property type="entry name" value="Viral_Replic_Matur_Polypro"/>
</dbReference>
<dbReference type="InterPro" id="IPR043128">
    <property type="entry name" value="Rev_trsase/Diguanyl_cyclase"/>
</dbReference>